<reference evidence="1" key="2">
    <citation type="submission" date="2019-12" db="EMBL/GenBank/DDBJ databases">
        <authorList>
            <person name="Hoang T.H.H."/>
            <person name="Okutani A."/>
        </authorList>
    </citation>
    <scope>NUCLEOTIDE SEQUENCE</scope>
    <source>
        <strain evidence="1">DB</strain>
        <strain evidence="2">HG</strain>
        <strain evidence="3">LaLC</strain>
        <strain evidence="4">LamDB</strain>
    </source>
</reference>
<comment type="caution">
    <text evidence="1">The sequence shown here is derived from an EMBL/GenBank/DDBJ whole genome shotgun (WGS) entry which is preliminary data.</text>
</comment>
<dbReference type="EMBL" id="BLEX01000002">
    <property type="protein sequence ID" value="GEU19919.1"/>
    <property type="molecule type" value="Genomic_DNA"/>
</dbReference>
<gene>
    <name evidence="1" type="ORF">DB1_05030</name>
    <name evidence="2" type="ORF">HG1_17420</name>
    <name evidence="3" type="ORF">LaLC_22930</name>
    <name evidence="4" type="ORF">LamDB_13610</name>
</gene>
<evidence type="ECO:0000313" key="1">
    <source>
        <dbReference type="EMBL" id="GET96635.1"/>
    </source>
</evidence>
<dbReference type="EMBL" id="BLEW01000003">
    <property type="protein sequence ID" value="GEU12602.1"/>
    <property type="molecule type" value="Genomic_DNA"/>
</dbReference>
<organism evidence="1">
    <name type="scientific">Bacillus anthracis</name>
    <name type="common">anthrax bacterium</name>
    <dbReference type="NCBI Taxonomy" id="1392"/>
    <lineage>
        <taxon>Bacteria</taxon>
        <taxon>Bacillati</taxon>
        <taxon>Bacillota</taxon>
        <taxon>Bacilli</taxon>
        <taxon>Bacillales</taxon>
        <taxon>Bacillaceae</taxon>
        <taxon>Bacillus</taxon>
        <taxon>Bacillus cereus group</taxon>
    </lineage>
</organism>
<dbReference type="EMBL" id="BLEV01000002">
    <property type="protein sequence ID" value="GEU06257.1"/>
    <property type="molecule type" value="Genomic_DNA"/>
</dbReference>
<protein>
    <submittedName>
        <fullName evidence="1">Uncharacterized protein</fullName>
    </submittedName>
</protein>
<evidence type="ECO:0000313" key="3">
    <source>
        <dbReference type="EMBL" id="GEU12602.1"/>
    </source>
</evidence>
<dbReference type="EMBL" id="BLEU01000001">
    <property type="protein sequence ID" value="GET96635.1"/>
    <property type="molecule type" value="Genomic_DNA"/>
</dbReference>
<evidence type="ECO:0000313" key="4">
    <source>
        <dbReference type="EMBL" id="GEU19919.1"/>
    </source>
</evidence>
<reference evidence="1" key="1">
    <citation type="submission" date="2019-12" db="EMBL/GenBank/DDBJ databases">
        <title>Epidemiological and comparative genomic analysis of Bacillus anthracis isolated from northern Vietnam.</title>
        <authorList>
            <person name="Hoang T.T.H."/>
            <person name="Dang D.A."/>
            <person name="Pham M.H."/>
            <person name="Luong M.H."/>
            <person name="Tran N.D."/>
            <person name="Nguyen T.H."/>
            <person name="Nguyen T.T."/>
            <person name="Inoue S."/>
            <person name="Morikawa S."/>
            <person name="Okutani A."/>
        </authorList>
    </citation>
    <scope>NUCLEOTIDE SEQUENCE</scope>
    <source>
        <strain evidence="1">DB</strain>
        <strain evidence="2">HG</strain>
        <strain evidence="3">LaLC</strain>
        <strain evidence="4">LamDB</strain>
    </source>
</reference>
<dbReference type="AlphaFoldDB" id="A0A640L5A5"/>
<proteinExistence type="predicted"/>
<accession>A0A640L5A5</accession>
<evidence type="ECO:0000313" key="2">
    <source>
        <dbReference type="EMBL" id="GEU06257.1"/>
    </source>
</evidence>
<sequence>MKIMLINKKLSFSLTILTFIYLNKRVVHNKSNTENMDTKFTLKNRNLTAYLLKVNIRKTFYSI</sequence>
<name>A0A640L5A5_BACAN</name>